<comment type="caution">
    <text evidence="6">The sequence shown here is derived from an EMBL/GenBank/DDBJ whole genome shotgun (WGS) entry which is preliminary data.</text>
</comment>
<dbReference type="PANTHER" id="PTHR33823">
    <property type="entry name" value="RNA POLYMERASE-BINDING TRANSCRIPTION FACTOR DKSA-RELATED"/>
    <property type="match status" value="1"/>
</dbReference>
<comment type="caution">
    <text evidence="4">Lacks conserved residue(s) required for the propagation of feature annotation.</text>
</comment>
<dbReference type="InterPro" id="IPR000962">
    <property type="entry name" value="Znf_DskA_TraR"/>
</dbReference>
<keyword evidence="1" id="KW-0479">Metal-binding</keyword>
<sequence>MNKKQVKTCEGLLLKRRQGILSDLEVHDSRANDLQGDVAADPLDLADGSRSLELMRALGDAERREIIEIDHALGKIANGSFGVCEWPDCTATIAFERLEVLPTARMCIKHQESYEQIARSGQALPARRFLRRDGVTIEEGEEDGWDDLFRRQSY</sequence>
<dbReference type="EMBL" id="MFKF01000357">
    <property type="protein sequence ID" value="OGG45920.1"/>
    <property type="molecule type" value="Genomic_DNA"/>
</dbReference>
<name>A0A1F6CA37_HANXR</name>
<evidence type="ECO:0000256" key="4">
    <source>
        <dbReference type="PROSITE-ProRule" id="PRU00510"/>
    </source>
</evidence>
<dbReference type="Pfam" id="PF01258">
    <property type="entry name" value="zf-dskA_traR"/>
    <property type="match status" value="1"/>
</dbReference>
<evidence type="ECO:0000259" key="5">
    <source>
        <dbReference type="Pfam" id="PF01258"/>
    </source>
</evidence>
<evidence type="ECO:0000256" key="2">
    <source>
        <dbReference type="ARBA" id="ARBA00022771"/>
    </source>
</evidence>
<evidence type="ECO:0000256" key="3">
    <source>
        <dbReference type="ARBA" id="ARBA00022833"/>
    </source>
</evidence>
<reference evidence="6 7" key="1">
    <citation type="journal article" date="2016" name="Nat. Commun.">
        <title>Thousands of microbial genomes shed light on interconnected biogeochemical processes in an aquifer system.</title>
        <authorList>
            <person name="Anantharaman K."/>
            <person name="Brown C.T."/>
            <person name="Hug L.A."/>
            <person name="Sharon I."/>
            <person name="Castelle C.J."/>
            <person name="Probst A.J."/>
            <person name="Thomas B.C."/>
            <person name="Singh A."/>
            <person name="Wilkins M.J."/>
            <person name="Karaoz U."/>
            <person name="Brodie E.L."/>
            <person name="Williams K.H."/>
            <person name="Hubbard S.S."/>
            <person name="Banfield J.F."/>
        </authorList>
    </citation>
    <scope>NUCLEOTIDE SEQUENCE [LARGE SCALE GENOMIC DNA]</scope>
    <source>
        <strain evidence="7">RIFCSPLOWO2_12_FULL_64_10</strain>
    </source>
</reference>
<feature type="domain" description="Zinc finger DksA/TraR C4-type" evidence="5">
    <location>
        <begin position="79"/>
        <end position="116"/>
    </location>
</feature>
<dbReference type="InterPro" id="IPR037187">
    <property type="entry name" value="DnaK_N"/>
</dbReference>
<dbReference type="Proteomes" id="UP000178606">
    <property type="component" value="Unassembled WGS sequence"/>
</dbReference>
<protein>
    <recommendedName>
        <fullName evidence="5">Zinc finger DksA/TraR C4-type domain-containing protein</fullName>
    </recommendedName>
</protein>
<dbReference type="AlphaFoldDB" id="A0A1F6CA37"/>
<proteinExistence type="predicted"/>
<dbReference type="Gene3D" id="1.20.120.910">
    <property type="entry name" value="DksA, coiled-coil domain"/>
    <property type="match status" value="1"/>
</dbReference>
<dbReference type="PROSITE" id="PS51128">
    <property type="entry name" value="ZF_DKSA_2"/>
    <property type="match status" value="1"/>
</dbReference>
<evidence type="ECO:0000313" key="7">
    <source>
        <dbReference type="Proteomes" id="UP000178606"/>
    </source>
</evidence>
<organism evidence="6 7">
    <name type="scientific">Handelsmanbacteria sp. (strain RIFCSPLOWO2_12_FULL_64_10)</name>
    <dbReference type="NCBI Taxonomy" id="1817868"/>
    <lineage>
        <taxon>Bacteria</taxon>
        <taxon>Candidatus Handelsmaniibacteriota</taxon>
    </lineage>
</organism>
<gene>
    <name evidence="6" type="ORF">A3F84_20030</name>
</gene>
<keyword evidence="3" id="KW-0862">Zinc</keyword>
<evidence type="ECO:0000256" key="1">
    <source>
        <dbReference type="ARBA" id="ARBA00022723"/>
    </source>
</evidence>
<dbReference type="PANTHER" id="PTHR33823:SF4">
    <property type="entry name" value="GENERAL STRESS PROTEIN 16O"/>
    <property type="match status" value="1"/>
</dbReference>
<accession>A0A1F6CA37</accession>
<evidence type="ECO:0000313" key="6">
    <source>
        <dbReference type="EMBL" id="OGG45920.1"/>
    </source>
</evidence>
<dbReference type="SUPFAM" id="SSF109635">
    <property type="entry name" value="DnaK suppressor protein DksA, alpha-hairpin domain"/>
    <property type="match status" value="1"/>
</dbReference>
<keyword evidence="2" id="KW-0863">Zinc-finger</keyword>
<dbReference type="GO" id="GO:0008270">
    <property type="term" value="F:zinc ion binding"/>
    <property type="evidence" value="ECO:0007669"/>
    <property type="project" value="UniProtKB-KW"/>
</dbReference>